<comment type="caution">
    <text evidence="2">The sequence shown here is derived from an EMBL/GenBank/DDBJ whole genome shotgun (WGS) entry which is preliminary data.</text>
</comment>
<dbReference type="OrthoDB" id="2049833at2"/>
<accession>A0A1C0A7S0</accession>
<organism evidence="2 3">
    <name type="scientific">Orenia metallireducens</name>
    <dbReference type="NCBI Taxonomy" id="1413210"/>
    <lineage>
        <taxon>Bacteria</taxon>
        <taxon>Bacillati</taxon>
        <taxon>Bacillota</taxon>
        <taxon>Clostridia</taxon>
        <taxon>Halanaerobiales</taxon>
        <taxon>Halobacteroidaceae</taxon>
        <taxon>Orenia</taxon>
    </lineage>
</organism>
<reference evidence="2 3" key="2">
    <citation type="submission" date="2016-08" db="EMBL/GenBank/DDBJ databases">
        <title>Orenia metallireducens sp. nov. strain Z6, a Novel Metal-reducing Firmicute from the Deep Subsurface.</title>
        <authorList>
            <person name="Maxim B.I."/>
            <person name="Kenneth K."/>
            <person name="Flynn T.M."/>
            <person name="Oloughlin E.J."/>
            <person name="Locke R.A."/>
            <person name="Weber J.R."/>
            <person name="Egan S.M."/>
            <person name="Mackie R.I."/>
            <person name="Cann I.K."/>
        </authorList>
    </citation>
    <scope>NUCLEOTIDE SEQUENCE [LARGE SCALE GENOMIC DNA]</scope>
    <source>
        <strain evidence="2 3">Z6</strain>
    </source>
</reference>
<evidence type="ECO:0000313" key="2">
    <source>
        <dbReference type="EMBL" id="OCL26282.1"/>
    </source>
</evidence>
<dbReference type="AlphaFoldDB" id="A0A1C0A7S0"/>
<keyword evidence="1" id="KW-0812">Transmembrane</keyword>
<reference evidence="3" key="1">
    <citation type="submission" date="2016-07" db="EMBL/GenBank/DDBJ databases">
        <authorList>
            <person name="Florea S."/>
            <person name="Webb J.S."/>
            <person name="Jaromczyk J."/>
            <person name="Schardl C.L."/>
        </authorList>
    </citation>
    <scope>NUCLEOTIDE SEQUENCE [LARGE SCALE GENOMIC DNA]</scope>
    <source>
        <strain evidence="3">Z6</strain>
    </source>
</reference>
<dbReference type="Proteomes" id="UP000093514">
    <property type="component" value="Unassembled WGS sequence"/>
</dbReference>
<sequence length="203" mass="23996">MNIFKEIIKMFLEKQFIRTLIATAGTFIIYIILPNDYYLIMKLGILGFYIFVFILAFLLIVLIEKVIEFFKKNSLKRANKIYQRKEKERNIKVRLEQIWSYVDGLSNDDFLLLQKFIENGNKPIEKNANTHYSSNSLLSSQYVHNTIVAPPKNEIKNGDGNMNYKELFMKANSSGKKLYVLEDSFYQLLKYSKEKYGRISHFR</sequence>
<evidence type="ECO:0000313" key="3">
    <source>
        <dbReference type="Proteomes" id="UP000093514"/>
    </source>
</evidence>
<name>A0A1C0A7S0_9FIRM</name>
<gene>
    <name evidence="2" type="ORF">U472_09735</name>
</gene>
<feature type="transmembrane region" description="Helical" evidence="1">
    <location>
        <begin position="16"/>
        <end position="33"/>
    </location>
</feature>
<dbReference type="EMBL" id="LWDV01000009">
    <property type="protein sequence ID" value="OCL26282.1"/>
    <property type="molecule type" value="Genomic_DNA"/>
</dbReference>
<proteinExistence type="predicted"/>
<evidence type="ECO:0000256" key="1">
    <source>
        <dbReference type="SAM" id="Phobius"/>
    </source>
</evidence>
<dbReference type="RefSeq" id="WP_068717943.1">
    <property type="nucleotide sequence ID" value="NZ_LWDV01000009.1"/>
</dbReference>
<feature type="transmembrane region" description="Helical" evidence="1">
    <location>
        <begin position="39"/>
        <end position="63"/>
    </location>
</feature>
<protein>
    <submittedName>
        <fullName evidence="2">Uncharacterized protein</fullName>
    </submittedName>
</protein>
<keyword evidence="1" id="KW-0472">Membrane</keyword>
<keyword evidence="3" id="KW-1185">Reference proteome</keyword>
<keyword evidence="1" id="KW-1133">Transmembrane helix</keyword>